<organism evidence="1 2">
    <name type="scientific">Iodobacter violaceini</name>
    <dbReference type="NCBI Taxonomy" id="3044271"/>
    <lineage>
        <taxon>Bacteria</taxon>
        <taxon>Pseudomonadati</taxon>
        <taxon>Pseudomonadota</taxon>
        <taxon>Betaproteobacteria</taxon>
        <taxon>Neisseriales</taxon>
        <taxon>Chitinibacteraceae</taxon>
        <taxon>Iodobacter</taxon>
    </lineage>
</organism>
<dbReference type="RefSeq" id="WP_166826249.1">
    <property type="nucleotide sequence ID" value="NZ_JAAOLX010000005.1"/>
</dbReference>
<name>A0ABX0KSI5_9NEIS</name>
<protein>
    <submittedName>
        <fullName evidence="1">Uncharacterized protein</fullName>
    </submittedName>
</protein>
<keyword evidence="2" id="KW-1185">Reference proteome</keyword>
<sequence>MTENVLNFFSATPFTHGLMISFQDSNEHEVIMPEQEYRNFFVMPVVADLGANCTEEQNEFRVRKVCGIMESYLSGLNDAVLNSSIKERDAVSTYASLKDVCEKMFGGATTLLGLQYLNEISSMETRVQSEQSKRELSKLVQMFGQS</sequence>
<accession>A0ABX0KSI5</accession>
<evidence type="ECO:0000313" key="2">
    <source>
        <dbReference type="Proteomes" id="UP000712570"/>
    </source>
</evidence>
<gene>
    <name evidence="1" type="ORF">HA050_11845</name>
</gene>
<comment type="caution">
    <text evidence="1">The sequence shown here is derived from an EMBL/GenBank/DDBJ whole genome shotgun (WGS) entry which is preliminary data.</text>
</comment>
<dbReference type="EMBL" id="JAAOLX010000005">
    <property type="protein sequence ID" value="NHQ86811.1"/>
    <property type="molecule type" value="Genomic_DNA"/>
</dbReference>
<proteinExistence type="predicted"/>
<dbReference type="Proteomes" id="UP000712570">
    <property type="component" value="Unassembled WGS sequence"/>
</dbReference>
<reference evidence="1 2" key="1">
    <citation type="submission" date="2020-03" db="EMBL/GenBank/DDBJ databases">
        <title>Draft genome sequence of environmentally isolated violet-colored cultures.</title>
        <authorList>
            <person name="Wilson H.S."/>
        </authorList>
    </citation>
    <scope>NUCLEOTIDE SEQUENCE [LARGE SCALE GENOMIC DNA]</scope>
    <source>
        <strain evidence="1 2">HSC-16F04</strain>
    </source>
</reference>
<evidence type="ECO:0000313" key="1">
    <source>
        <dbReference type="EMBL" id="NHQ86811.1"/>
    </source>
</evidence>